<dbReference type="InterPro" id="IPR043147">
    <property type="entry name" value="Penicillin_amidase_A-knob"/>
</dbReference>
<protein>
    <submittedName>
        <fullName evidence="4">Penicillin acylase family protein</fullName>
    </submittedName>
</protein>
<comment type="similarity">
    <text evidence="1">Belongs to the peptidase S45 family.</text>
</comment>
<dbReference type="InterPro" id="IPR002692">
    <property type="entry name" value="S45"/>
</dbReference>
<comment type="caution">
    <text evidence="4">The sequence shown here is derived from an EMBL/GenBank/DDBJ whole genome shotgun (WGS) entry which is preliminary data.</text>
</comment>
<accession>A0ABW7N5T8</accession>
<keyword evidence="2" id="KW-0378">Hydrolase</keyword>
<dbReference type="Pfam" id="PF01804">
    <property type="entry name" value="Penicil_amidase"/>
    <property type="match status" value="1"/>
</dbReference>
<dbReference type="SUPFAM" id="SSF56235">
    <property type="entry name" value="N-terminal nucleophile aminohydrolases (Ntn hydrolases)"/>
    <property type="match status" value="1"/>
</dbReference>
<evidence type="ECO:0000256" key="3">
    <source>
        <dbReference type="ARBA" id="ARBA00023145"/>
    </source>
</evidence>
<dbReference type="PIRSF" id="PIRSF001227">
    <property type="entry name" value="Pen_acylase"/>
    <property type="match status" value="1"/>
</dbReference>
<dbReference type="Gene3D" id="2.30.120.10">
    <property type="match status" value="1"/>
</dbReference>
<dbReference type="PANTHER" id="PTHR34218">
    <property type="entry name" value="PEPTIDASE S45 PENICILLIN AMIDASE"/>
    <property type="match status" value="1"/>
</dbReference>
<keyword evidence="5" id="KW-1185">Reference proteome</keyword>
<dbReference type="Gene3D" id="1.10.1400.10">
    <property type="match status" value="1"/>
</dbReference>
<evidence type="ECO:0000256" key="2">
    <source>
        <dbReference type="ARBA" id="ARBA00022801"/>
    </source>
</evidence>
<evidence type="ECO:0000313" key="5">
    <source>
        <dbReference type="Proteomes" id="UP001610063"/>
    </source>
</evidence>
<sequence>MKTFRFIFFLTITIALGVSLNTRIAGVPPLGKFLSPFHGFWQNAEEAGINYEETLDMEGLTAPVTVYYDEMRIPHIYAENETDLHRVQGYLTARDRLWQMDFFSRLVFGRLSEVLGERTLNFDRFNRRIGLKKMTEDLLETIQSDPDLLPVLNAYSDGVNAYIDQLTYAQYPLEFKLLNYEPEAWSPLKSCLAYAMLSNTLSRGESDLENTNALALFGKDMFNLLYPDQLGNLDPVIPKEKKWSFDPLKVIKPNIPYPLTTTKKTIEKPHPLNGSNNFAVSGSKSKSGHVMLANEPDLELTLPSIWYAYHLHTDDKNVMGVTVPGTPVILIGFNDSISWGVTNSPRDQVDWYSIQFRDENRSEYLYNNQWFKAEKQIELFKIAGGATYTDTIIYVHHGPVVYDRNFFPQNGKTNYAMKWIAHFPSTTINAMYEINKAKNYEDFTKAMVKFQGPPQNFMFGSTKGDIAVWLPGKFPVKWREQGKYLMDGSNPAYEWKAYIPFEHSLFAKNPERGFLSSANQHPVDTLYPYYTYDHNYEYYRGRRINDRLRILKDMIPKDMMKLQNDNFNYMASESLPMMLNYLDTGSFDTQAWNYHKTLSEWDYFNEPSLKAPSVYQLWWDILYQQIWDEIDTVSIAIDRPNKYVTIDLLKRDSSLVFADILATSARETTRDLINLTYQKAIDSLDVRMSQNNEDLSWFTFKNTTVRHLLRLDPFSVDQVRVGGYASIVNAASKGHGPSWRMVVEMDPAGTKAWGVYPGSQTGNPGSPLYGHMISRWASGEYYPLLFGPEIKNSDQVIFTQTIQPQ</sequence>
<dbReference type="InterPro" id="IPR023343">
    <property type="entry name" value="Penicillin_amidase_dom1"/>
</dbReference>
<dbReference type="EMBL" id="JBIPKE010000013">
    <property type="protein sequence ID" value="MFH6982770.1"/>
    <property type="molecule type" value="Genomic_DNA"/>
</dbReference>
<organism evidence="4 5">
    <name type="scientific">Marinoscillum luteum</name>
    <dbReference type="NCBI Taxonomy" id="861051"/>
    <lineage>
        <taxon>Bacteria</taxon>
        <taxon>Pseudomonadati</taxon>
        <taxon>Bacteroidota</taxon>
        <taxon>Cytophagia</taxon>
        <taxon>Cytophagales</taxon>
        <taxon>Reichenbachiellaceae</taxon>
        <taxon>Marinoscillum</taxon>
    </lineage>
</organism>
<evidence type="ECO:0000313" key="4">
    <source>
        <dbReference type="EMBL" id="MFH6982770.1"/>
    </source>
</evidence>
<dbReference type="Gene3D" id="3.60.20.10">
    <property type="entry name" value="Glutamine Phosphoribosylpyrophosphate, subunit 1, domain 1"/>
    <property type="match status" value="1"/>
</dbReference>
<dbReference type="RefSeq" id="WP_395416415.1">
    <property type="nucleotide sequence ID" value="NZ_JBIPKE010000013.1"/>
</dbReference>
<dbReference type="InterPro" id="IPR029055">
    <property type="entry name" value="Ntn_hydrolases_N"/>
</dbReference>
<dbReference type="PANTHER" id="PTHR34218:SF4">
    <property type="entry name" value="ACYL-HOMOSERINE LACTONE ACYLASE QUIP"/>
    <property type="match status" value="1"/>
</dbReference>
<reference evidence="4 5" key="1">
    <citation type="journal article" date="2013" name="Int. J. Syst. Evol. Microbiol.">
        <title>Marinoscillum luteum sp. nov., isolated from marine sediment.</title>
        <authorList>
            <person name="Cha I.T."/>
            <person name="Park S.J."/>
            <person name="Kim S.J."/>
            <person name="Kim J.G."/>
            <person name="Jung M.Y."/>
            <person name="Shin K.S."/>
            <person name="Kwon K.K."/>
            <person name="Yang S.H."/>
            <person name="Seo Y.S."/>
            <person name="Rhee S.K."/>
        </authorList>
    </citation>
    <scope>NUCLEOTIDE SEQUENCE [LARGE SCALE GENOMIC DNA]</scope>
    <source>
        <strain evidence="4 5">KCTC 23939</strain>
    </source>
</reference>
<dbReference type="Gene3D" id="1.10.439.10">
    <property type="entry name" value="Penicillin Amidohydrolase, domain 1"/>
    <property type="match status" value="1"/>
</dbReference>
<dbReference type="InterPro" id="IPR043146">
    <property type="entry name" value="Penicillin_amidase_N_B-knob"/>
</dbReference>
<dbReference type="Proteomes" id="UP001610063">
    <property type="component" value="Unassembled WGS sequence"/>
</dbReference>
<evidence type="ECO:0000256" key="1">
    <source>
        <dbReference type="ARBA" id="ARBA00006586"/>
    </source>
</evidence>
<dbReference type="CDD" id="cd03747">
    <property type="entry name" value="Ntn_PGA_like"/>
    <property type="match status" value="1"/>
</dbReference>
<keyword evidence="3" id="KW-0865">Zymogen</keyword>
<proteinExistence type="inferred from homology"/>
<dbReference type="InterPro" id="IPR014395">
    <property type="entry name" value="Pen/GL7ACA/AHL_acylase"/>
</dbReference>
<name>A0ABW7N5T8_9BACT</name>
<gene>
    <name evidence="4" type="ORF">ACHKAR_04935</name>
</gene>